<organism evidence="9 11">
    <name type="scientific">Didymodactylos carnosus</name>
    <dbReference type="NCBI Taxonomy" id="1234261"/>
    <lineage>
        <taxon>Eukaryota</taxon>
        <taxon>Metazoa</taxon>
        <taxon>Spiralia</taxon>
        <taxon>Gnathifera</taxon>
        <taxon>Rotifera</taxon>
        <taxon>Eurotatoria</taxon>
        <taxon>Bdelloidea</taxon>
        <taxon>Philodinida</taxon>
        <taxon>Philodinidae</taxon>
        <taxon>Didymodactylos</taxon>
    </lineage>
</organism>
<feature type="non-terminal residue" evidence="9">
    <location>
        <position position="1"/>
    </location>
</feature>
<accession>A0A815PPU6</accession>
<dbReference type="Proteomes" id="UP000663829">
    <property type="component" value="Unassembled WGS sequence"/>
</dbReference>
<feature type="transmembrane region" description="Helical" evidence="8">
    <location>
        <begin position="178"/>
        <end position="197"/>
    </location>
</feature>
<feature type="compositionally biased region" description="Low complexity" evidence="7">
    <location>
        <begin position="74"/>
        <end position="90"/>
    </location>
</feature>
<evidence type="ECO:0000256" key="8">
    <source>
        <dbReference type="SAM" id="Phobius"/>
    </source>
</evidence>
<comment type="caution">
    <text evidence="9">The sequence shown here is derived from an EMBL/GenBank/DDBJ whole genome shotgun (WGS) entry which is preliminary data.</text>
</comment>
<protein>
    <recommendedName>
        <fullName evidence="12">BHLH domain-containing protein</fullName>
    </recommendedName>
</protein>
<name>A0A815PPU6_9BILA</name>
<dbReference type="PANTHER" id="PTHR46062:SF1">
    <property type="entry name" value="LP12374P"/>
    <property type="match status" value="1"/>
</dbReference>
<evidence type="ECO:0000313" key="10">
    <source>
        <dbReference type="EMBL" id="CAF4324948.1"/>
    </source>
</evidence>
<evidence type="ECO:0000256" key="2">
    <source>
        <dbReference type="ARBA" id="ARBA00023015"/>
    </source>
</evidence>
<dbReference type="AlphaFoldDB" id="A0A815PPU6"/>
<evidence type="ECO:0000256" key="3">
    <source>
        <dbReference type="ARBA" id="ARBA00023125"/>
    </source>
</evidence>
<evidence type="ECO:0000256" key="1">
    <source>
        <dbReference type="ARBA" id="ARBA00004123"/>
    </source>
</evidence>
<keyword evidence="11" id="KW-1185">Reference proteome</keyword>
<dbReference type="EMBL" id="CAJNOQ010019524">
    <property type="protein sequence ID" value="CAF1451897.1"/>
    <property type="molecule type" value="Genomic_DNA"/>
</dbReference>
<gene>
    <name evidence="9" type="ORF">GPM918_LOCUS34767</name>
    <name evidence="10" type="ORF">SRO942_LOCUS35473</name>
</gene>
<comment type="subcellular location">
    <subcellularLocation>
        <location evidence="1">Nucleus</location>
    </subcellularLocation>
</comment>
<keyword evidence="5" id="KW-0539">Nucleus</keyword>
<feature type="transmembrane region" description="Helical" evidence="8">
    <location>
        <begin position="114"/>
        <end position="133"/>
    </location>
</feature>
<dbReference type="PANTHER" id="PTHR46062">
    <property type="entry name" value="STEROL REGULATORY ELEMENT-BINDING PROTEIN"/>
    <property type="match status" value="1"/>
</dbReference>
<dbReference type="InterPro" id="IPR036638">
    <property type="entry name" value="HLH_DNA-bd_sf"/>
</dbReference>
<dbReference type="GO" id="GO:0046983">
    <property type="term" value="F:protein dimerization activity"/>
    <property type="evidence" value="ECO:0007669"/>
    <property type="project" value="InterPro"/>
</dbReference>
<keyword evidence="4" id="KW-0804">Transcription</keyword>
<dbReference type="EMBL" id="CAJOBC010084974">
    <property type="protein sequence ID" value="CAF4324948.1"/>
    <property type="molecule type" value="Genomic_DNA"/>
</dbReference>
<feature type="region of interest" description="Disordered" evidence="7">
    <location>
        <begin position="52"/>
        <end position="102"/>
    </location>
</feature>
<feature type="non-terminal residue" evidence="9">
    <location>
        <position position="726"/>
    </location>
</feature>
<keyword evidence="3" id="KW-0238">DNA-binding</keyword>
<feature type="transmembrane region" description="Helical" evidence="8">
    <location>
        <begin position="337"/>
        <end position="355"/>
    </location>
</feature>
<reference evidence="9" key="1">
    <citation type="submission" date="2021-02" db="EMBL/GenBank/DDBJ databases">
        <authorList>
            <person name="Nowell W R."/>
        </authorList>
    </citation>
    <scope>NUCLEOTIDE SEQUENCE</scope>
</reference>
<feature type="compositionally biased region" description="Polar residues" evidence="7">
    <location>
        <begin position="52"/>
        <end position="67"/>
    </location>
</feature>
<dbReference type="OrthoDB" id="2133190at2759"/>
<feature type="coiled-coil region" evidence="6">
    <location>
        <begin position="7"/>
        <end position="41"/>
    </location>
</feature>
<evidence type="ECO:0000256" key="5">
    <source>
        <dbReference type="ARBA" id="ARBA00023242"/>
    </source>
</evidence>
<proteinExistence type="predicted"/>
<keyword evidence="8" id="KW-1133">Transmembrane helix</keyword>
<dbReference type="Gene3D" id="4.10.280.10">
    <property type="entry name" value="Helix-loop-helix DNA-binding domain"/>
    <property type="match status" value="1"/>
</dbReference>
<dbReference type="GO" id="GO:0000978">
    <property type="term" value="F:RNA polymerase II cis-regulatory region sequence-specific DNA binding"/>
    <property type="evidence" value="ECO:0007669"/>
    <property type="project" value="TreeGrafter"/>
</dbReference>
<evidence type="ECO:0008006" key="12">
    <source>
        <dbReference type="Google" id="ProtNLM"/>
    </source>
</evidence>
<dbReference type="GO" id="GO:0000981">
    <property type="term" value="F:DNA-binding transcription factor activity, RNA polymerase II-specific"/>
    <property type="evidence" value="ECO:0007669"/>
    <property type="project" value="TreeGrafter"/>
</dbReference>
<evidence type="ECO:0000256" key="7">
    <source>
        <dbReference type="SAM" id="MobiDB-lite"/>
    </source>
</evidence>
<evidence type="ECO:0000256" key="6">
    <source>
        <dbReference type="SAM" id="Coils"/>
    </source>
</evidence>
<sequence length="726" mass="84444">VQKSGILRRTIDYIRQLESTNRRLEEENSTLKTILKRLNLTNGDFTAKISVVSPSDNHSNEATVQQNPTPPPSSSCDSADSSSSTINSGSEDSEIFSPAPKRQKRRGMVNGSRLVFCCFMLCILITNPFSYLLNSLQSSSSNINDENLVGSHIVPRTLQEISGEDGSSDLLISSWRTIVAWILNIAVVLCCLIKLFVHGEPIIPTSELNEYYARKKKADHYMAENQLYAARQCYLQCCQTLYHPIDNHLLDYLSSITWQMTRFMVNQLFVGRWLTFWSGWSKSIDTRDCNRELALCYYQLLKIEFMLNDQPHKHLCLFNLMLCLLNTSFSAGKKLEITIRIEIYLFSILIIKYLFEKLSLPLIHIGMKRNQYWVYLSKNDDYTWLLDSDNVLEFITITNNENKYSFSSSIERGKYKYLNNQMIRWIHDKYNDYVLHENVMKLLLKDGTGQTMTIFDKKEFKNITQLQWWQHIIELIKCVRGEYDINELVSTDHIRYNRSIQYTIKNKITIYDFVSSKNIIDEKFISIGECLHDILLMLNDTEQPNITYLFQKLARISKMVTDDIYNDNELNLSCMALFIDASLSIRLRLLSAGETTSSTSVYLEDFQNELNIYKHCTETMNLSKQRLYLFESIFRVQSGLNPFASQTLLERSLNLNSKEKYEDSSSLTNVDVISALLLFCRILPSAAFRYRFILQQASATFNKHVSNDQRRLFQQCQIILRQPYFT</sequence>
<keyword evidence="6" id="KW-0175">Coiled coil</keyword>
<keyword evidence="8" id="KW-0812">Transmembrane</keyword>
<evidence type="ECO:0000313" key="9">
    <source>
        <dbReference type="EMBL" id="CAF1451897.1"/>
    </source>
</evidence>
<evidence type="ECO:0000256" key="4">
    <source>
        <dbReference type="ARBA" id="ARBA00023163"/>
    </source>
</evidence>
<keyword evidence="8" id="KW-0472">Membrane</keyword>
<evidence type="ECO:0000313" key="11">
    <source>
        <dbReference type="Proteomes" id="UP000663829"/>
    </source>
</evidence>
<dbReference type="Proteomes" id="UP000681722">
    <property type="component" value="Unassembled WGS sequence"/>
</dbReference>
<dbReference type="GO" id="GO:0005634">
    <property type="term" value="C:nucleus"/>
    <property type="evidence" value="ECO:0007669"/>
    <property type="project" value="UniProtKB-SubCell"/>
</dbReference>
<keyword evidence="2" id="KW-0805">Transcription regulation</keyword>